<accession>A0A9D1IP59</accession>
<gene>
    <name evidence="3" type="ORF">IAB68_04365</name>
</gene>
<sequence length="95" mass="11203">MMKLTHKERRRVILTGIICFFIIGLCIISSVDNIIKIGQKKEEKKELTQRLNNLKDEEETLSDDVEKLKNPEYAARYAREKYLYSKNGEKILKID</sequence>
<protein>
    <submittedName>
        <fullName evidence="3">Septum formation initiator family protein</fullName>
    </submittedName>
</protein>
<keyword evidence="2" id="KW-0472">Membrane</keyword>
<evidence type="ECO:0000313" key="4">
    <source>
        <dbReference type="Proteomes" id="UP000824074"/>
    </source>
</evidence>
<keyword evidence="1" id="KW-0175">Coiled coil</keyword>
<reference evidence="3" key="2">
    <citation type="journal article" date="2021" name="PeerJ">
        <title>Extensive microbial diversity within the chicken gut microbiome revealed by metagenomics and culture.</title>
        <authorList>
            <person name="Gilroy R."/>
            <person name="Ravi A."/>
            <person name="Getino M."/>
            <person name="Pursley I."/>
            <person name="Horton D.L."/>
            <person name="Alikhan N.F."/>
            <person name="Baker D."/>
            <person name="Gharbi K."/>
            <person name="Hall N."/>
            <person name="Watson M."/>
            <person name="Adriaenssens E.M."/>
            <person name="Foster-Nyarko E."/>
            <person name="Jarju S."/>
            <person name="Secka A."/>
            <person name="Antonio M."/>
            <person name="Oren A."/>
            <person name="Chaudhuri R.R."/>
            <person name="La Ragione R."/>
            <person name="Hildebrand F."/>
            <person name="Pallen M.J."/>
        </authorList>
    </citation>
    <scope>NUCLEOTIDE SEQUENCE</scope>
    <source>
        <strain evidence="3">CHK193-30670</strain>
    </source>
</reference>
<dbReference type="Proteomes" id="UP000824074">
    <property type="component" value="Unassembled WGS sequence"/>
</dbReference>
<comment type="caution">
    <text evidence="3">The sequence shown here is derived from an EMBL/GenBank/DDBJ whole genome shotgun (WGS) entry which is preliminary data.</text>
</comment>
<name>A0A9D1IP59_9FIRM</name>
<keyword evidence="2" id="KW-1133">Transmembrane helix</keyword>
<dbReference type="GO" id="GO:0051301">
    <property type="term" value="P:cell division"/>
    <property type="evidence" value="ECO:0007669"/>
    <property type="project" value="InterPro"/>
</dbReference>
<evidence type="ECO:0000256" key="1">
    <source>
        <dbReference type="SAM" id="Coils"/>
    </source>
</evidence>
<proteinExistence type="predicted"/>
<organism evidence="3 4">
    <name type="scientific">Candidatus Aphodocola excrementigallinarum</name>
    <dbReference type="NCBI Taxonomy" id="2840670"/>
    <lineage>
        <taxon>Bacteria</taxon>
        <taxon>Bacillati</taxon>
        <taxon>Bacillota</taxon>
        <taxon>Bacilli</taxon>
        <taxon>Candidatus Aphodocola</taxon>
    </lineage>
</organism>
<evidence type="ECO:0000256" key="2">
    <source>
        <dbReference type="SAM" id="Phobius"/>
    </source>
</evidence>
<feature type="transmembrane region" description="Helical" evidence="2">
    <location>
        <begin position="12"/>
        <end position="31"/>
    </location>
</feature>
<dbReference type="InterPro" id="IPR007060">
    <property type="entry name" value="FtsL/DivIC"/>
</dbReference>
<dbReference type="InterPro" id="IPR039076">
    <property type="entry name" value="DivIC"/>
</dbReference>
<dbReference type="PANTHER" id="PTHR40027">
    <property type="entry name" value="CELL DIVISION PROTEIN DIVIC"/>
    <property type="match status" value="1"/>
</dbReference>
<keyword evidence="2" id="KW-0812">Transmembrane</keyword>
<evidence type="ECO:0000313" key="3">
    <source>
        <dbReference type="EMBL" id="HIU40515.1"/>
    </source>
</evidence>
<feature type="coiled-coil region" evidence="1">
    <location>
        <begin position="37"/>
        <end position="64"/>
    </location>
</feature>
<reference evidence="3" key="1">
    <citation type="submission" date="2020-10" db="EMBL/GenBank/DDBJ databases">
        <authorList>
            <person name="Gilroy R."/>
        </authorList>
    </citation>
    <scope>NUCLEOTIDE SEQUENCE</scope>
    <source>
        <strain evidence="3">CHK193-30670</strain>
    </source>
</reference>
<dbReference type="Pfam" id="PF04977">
    <property type="entry name" value="DivIC"/>
    <property type="match status" value="1"/>
</dbReference>
<dbReference type="PANTHER" id="PTHR40027:SF1">
    <property type="entry name" value="CELL DIVISION PROTEIN DIVIC"/>
    <property type="match status" value="1"/>
</dbReference>
<dbReference type="AlphaFoldDB" id="A0A9D1IP59"/>
<dbReference type="EMBL" id="DVMT01000043">
    <property type="protein sequence ID" value="HIU40515.1"/>
    <property type="molecule type" value="Genomic_DNA"/>
</dbReference>